<feature type="DNA-binding region" description="H-T-H motif" evidence="4">
    <location>
        <begin position="28"/>
        <end position="47"/>
    </location>
</feature>
<dbReference type="InterPro" id="IPR049445">
    <property type="entry name" value="TetR_SbtR-like_C"/>
</dbReference>
<dbReference type="Proteomes" id="UP000186096">
    <property type="component" value="Unassembled WGS sequence"/>
</dbReference>
<name>A0A1N7GTY1_9ACTN</name>
<evidence type="ECO:0000256" key="2">
    <source>
        <dbReference type="ARBA" id="ARBA00023125"/>
    </source>
</evidence>
<sequence length="166" mass="17777">MRADARRNRQRILDTAYDVLAAEGVGVPIDEIARRAGVGAGTVYRHFPTKESLIEAVVLDRIHAMTDKARSGIDFTAFFAFMVEAGLANRAIADALASGGYQIPADAEAALNTAFAELLQKAQTAETIRSDITPDDLKALIVGCVATARHRGDTDLVQIVVDGLRP</sequence>
<dbReference type="RefSeq" id="WP_076441193.1">
    <property type="nucleotide sequence ID" value="NZ_FTNI01000032.1"/>
</dbReference>
<organism evidence="6 7">
    <name type="scientific">Microbispora rosea</name>
    <dbReference type="NCBI Taxonomy" id="58117"/>
    <lineage>
        <taxon>Bacteria</taxon>
        <taxon>Bacillati</taxon>
        <taxon>Actinomycetota</taxon>
        <taxon>Actinomycetes</taxon>
        <taxon>Streptosporangiales</taxon>
        <taxon>Streptosporangiaceae</taxon>
        <taxon>Microbispora</taxon>
    </lineage>
</organism>
<dbReference type="Gene3D" id="1.10.357.10">
    <property type="entry name" value="Tetracycline Repressor, domain 2"/>
    <property type="match status" value="1"/>
</dbReference>
<dbReference type="PANTHER" id="PTHR30055">
    <property type="entry name" value="HTH-TYPE TRANSCRIPTIONAL REGULATOR RUTR"/>
    <property type="match status" value="1"/>
</dbReference>
<evidence type="ECO:0000313" key="6">
    <source>
        <dbReference type="EMBL" id="SIS16057.1"/>
    </source>
</evidence>
<proteinExistence type="predicted"/>
<keyword evidence="7" id="KW-1185">Reference proteome</keyword>
<dbReference type="GO" id="GO:0000976">
    <property type="term" value="F:transcription cis-regulatory region binding"/>
    <property type="evidence" value="ECO:0007669"/>
    <property type="project" value="TreeGrafter"/>
</dbReference>
<gene>
    <name evidence="6" type="ORF">SAMN05421833_13297</name>
</gene>
<dbReference type="SUPFAM" id="SSF46689">
    <property type="entry name" value="Homeodomain-like"/>
    <property type="match status" value="1"/>
</dbReference>
<keyword evidence="1" id="KW-0805">Transcription regulation</keyword>
<dbReference type="EMBL" id="FTNI01000032">
    <property type="protein sequence ID" value="SIS16057.1"/>
    <property type="molecule type" value="Genomic_DNA"/>
</dbReference>
<dbReference type="InterPro" id="IPR050109">
    <property type="entry name" value="HTH-type_TetR-like_transc_reg"/>
</dbReference>
<dbReference type="PRINTS" id="PR00455">
    <property type="entry name" value="HTHTETR"/>
</dbReference>
<evidence type="ECO:0000313" key="7">
    <source>
        <dbReference type="Proteomes" id="UP000186096"/>
    </source>
</evidence>
<keyword evidence="2 4" id="KW-0238">DNA-binding</keyword>
<evidence type="ECO:0000259" key="5">
    <source>
        <dbReference type="PROSITE" id="PS50977"/>
    </source>
</evidence>
<dbReference type="InterPro" id="IPR036271">
    <property type="entry name" value="Tet_transcr_reg_TetR-rel_C_sf"/>
</dbReference>
<dbReference type="Pfam" id="PF21597">
    <property type="entry name" value="TetR_C_43"/>
    <property type="match status" value="1"/>
</dbReference>
<evidence type="ECO:0000256" key="4">
    <source>
        <dbReference type="PROSITE-ProRule" id="PRU00335"/>
    </source>
</evidence>
<dbReference type="STRING" id="58117.SAMN05421833_13297"/>
<reference evidence="7" key="1">
    <citation type="submission" date="2017-01" db="EMBL/GenBank/DDBJ databases">
        <authorList>
            <person name="Varghese N."/>
            <person name="Submissions S."/>
        </authorList>
    </citation>
    <scope>NUCLEOTIDE SEQUENCE [LARGE SCALE GENOMIC DNA]</scope>
    <source>
        <strain evidence="7">ATCC 12950</strain>
    </source>
</reference>
<dbReference type="InterPro" id="IPR009057">
    <property type="entry name" value="Homeodomain-like_sf"/>
</dbReference>
<dbReference type="PROSITE" id="PS50977">
    <property type="entry name" value="HTH_TETR_2"/>
    <property type="match status" value="1"/>
</dbReference>
<protein>
    <submittedName>
        <fullName evidence="6">Transcriptional regulator, TetR family</fullName>
    </submittedName>
</protein>
<feature type="domain" description="HTH tetR-type" evidence="5">
    <location>
        <begin position="6"/>
        <end position="65"/>
    </location>
</feature>
<accession>A0A1N7GTY1</accession>
<dbReference type="SUPFAM" id="SSF48498">
    <property type="entry name" value="Tetracyclin repressor-like, C-terminal domain"/>
    <property type="match status" value="1"/>
</dbReference>
<dbReference type="PANTHER" id="PTHR30055:SF234">
    <property type="entry name" value="HTH-TYPE TRANSCRIPTIONAL REGULATOR BETI"/>
    <property type="match status" value="1"/>
</dbReference>
<evidence type="ECO:0000256" key="1">
    <source>
        <dbReference type="ARBA" id="ARBA00023015"/>
    </source>
</evidence>
<dbReference type="GO" id="GO:0003700">
    <property type="term" value="F:DNA-binding transcription factor activity"/>
    <property type="evidence" value="ECO:0007669"/>
    <property type="project" value="TreeGrafter"/>
</dbReference>
<keyword evidence="3" id="KW-0804">Transcription</keyword>
<dbReference type="AlphaFoldDB" id="A0A1N7GTY1"/>
<dbReference type="InterPro" id="IPR001647">
    <property type="entry name" value="HTH_TetR"/>
</dbReference>
<dbReference type="Pfam" id="PF00440">
    <property type="entry name" value="TetR_N"/>
    <property type="match status" value="1"/>
</dbReference>
<evidence type="ECO:0000256" key="3">
    <source>
        <dbReference type="ARBA" id="ARBA00023163"/>
    </source>
</evidence>